<accession>A0A8H9ETN4</accession>
<dbReference type="AlphaFoldDB" id="A0A8H9ETN4"/>
<evidence type="ECO:0000313" key="2">
    <source>
        <dbReference type="Proteomes" id="UP000600220"/>
    </source>
</evidence>
<organism evidence="1 2">
    <name type="scientific">Staphylococcus pseudintermedius</name>
    <dbReference type="NCBI Taxonomy" id="283734"/>
    <lineage>
        <taxon>Bacteria</taxon>
        <taxon>Bacillati</taxon>
        <taxon>Bacillota</taxon>
        <taxon>Bacilli</taxon>
        <taxon>Bacillales</taxon>
        <taxon>Staphylococcaceae</taxon>
        <taxon>Staphylococcus</taxon>
        <taxon>Staphylococcus intermedius group</taxon>
    </lineage>
</organism>
<proteinExistence type="predicted"/>
<protein>
    <submittedName>
        <fullName evidence="1">Uncharacterized protein</fullName>
    </submittedName>
</protein>
<keyword evidence="2" id="KW-1185">Reference proteome</keyword>
<sequence length="59" mass="6894">MKQVMTGRGTGKSTETVRMLVRDEKLWCIIPNQYRGVPKKKIYEPLCKNLPEKLRECAK</sequence>
<comment type="caution">
    <text evidence="1">The sequence shown here is derived from an EMBL/GenBank/DDBJ whole genome shotgun (WGS) entry which is preliminary data.</text>
</comment>
<reference evidence="1 2" key="1">
    <citation type="submission" date="2018-11" db="EMBL/GenBank/DDBJ databases">
        <authorList>
            <consortium name="Veterinary Laboratory Investigation and Response Network"/>
        </authorList>
    </citation>
    <scope>NUCLEOTIDE SEQUENCE [LARGE SCALE GENOMIC DNA]</scope>
    <source>
        <strain evidence="1 2">SPSE-18-VL-LA-PA-Ryan-0021</strain>
    </source>
</reference>
<dbReference type="EMBL" id="AAXKXX010000004">
    <property type="protein sequence ID" value="EGQ4384441.1"/>
    <property type="molecule type" value="Genomic_DNA"/>
</dbReference>
<gene>
    <name evidence="1" type="ORF">EGV54_04955</name>
</gene>
<evidence type="ECO:0000313" key="1">
    <source>
        <dbReference type="EMBL" id="EGQ4384441.1"/>
    </source>
</evidence>
<name>A0A8H9ETN4_STAPS</name>
<dbReference type="Proteomes" id="UP000600220">
    <property type="component" value="Unassembled WGS sequence"/>
</dbReference>